<evidence type="ECO:0000313" key="1">
    <source>
        <dbReference type="EMBL" id="PON69674.1"/>
    </source>
</evidence>
<sequence length="79" mass="8973">MPTLNSNAQEDSWFWAASSSGSFSVKSVYLLDQGAWCKWLASEENSWFHPIPKPELLLFASILVEGVWRARSQAMHEKS</sequence>
<accession>A0A2P5D8S2</accession>
<dbReference type="InParanoid" id="A0A2P5D8S2"/>
<name>A0A2P5D8S2_TREOI</name>
<dbReference type="Proteomes" id="UP000237000">
    <property type="component" value="Unassembled WGS sequence"/>
</dbReference>
<dbReference type="EMBL" id="JXTC01000287">
    <property type="protein sequence ID" value="PON69674.1"/>
    <property type="molecule type" value="Genomic_DNA"/>
</dbReference>
<keyword evidence="2" id="KW-1185">Reference proteome</keyword>
<gene>
    <name evidence="1" type="ORF">TorRG33x02_258650</name>
</gene>
<organism evidence="1 2">
    <name type="scientific">Trema orientale</name>
    <name type="common">Charcoal tree</name>
    <name type="synonym">Celtis orientalis</name>
    <dbReference type="NCBI Taxonomy" id="63057"/>
    <lineage>
        <taxon>Eukaryota</taxon>
        <taxon>Viridiplantae</taxon>
        <taxon>Streptophyta</taxon>
        <taxon>Embryophyta</taxon>
        <taxon>Tracheophyta</taxon>
        <taxon>Spermatophyta</taxon>
        <taxon>Magnoliopsida</taxon>
        <taxon>eudicotyledons</taxon>
        <taxon>Gunneridae</taxon>
        <taxon>Pentapetalae</taxon>
        <taxon>rosids</taxon>
        <taxon>fabids</taxon>
        <taxon>Rosales</taxon>
        <taxon>Cannabaceae</taxon>
        <taxon>Trema</taxon>
    </lineage>
</organism>
<reference evidence="2" key="1">
    <citation type="submission" date="2016-06" db="EMBL/GenBank/DDBJ databases">
        <title>Parallel loss of symbiosis genes in relatives of nitrogen-fixing non-legume Parasponia.</title>
        <authorList>
            <person name="Van Velzen R."/>
            <person name="Holmer R."/>
            <person name="Bu F."/>
            <person name="Rutten L."/>
            <person name="Van Zeijl A."/>
            <person name="Liu W."/>
            <person name="Santuari L."/>
            <person name="Cao Q."/>
            <person name="Sharma T."/>
            <person name="Shen D."/>
            <person name="Roswanjaya Y."/>
            <person name="Wardhani T."/>
            <person name="Kalhor M.S."/>
            <person name="Jansen J."/>
            <person name="Van den Hoogen J."/>
            <person name="Gungor B."/>
            <person name="Hartog M."/>
            <person name="Hontelez J."/>
            <person name="Verver J."/>
            <person name="Yang W.-C."/>
            <person name="Schijlen E."/>
            <person name="Repin R."/>
            <person name="Schilthuizen M."/>
            <person name="Schranz E."/>
            <person name="Heidstra R."/>
            <person name="Miyata K."/>
            <person name="Fedorova E."/>
            <person name="Kohlen W."/>
            <person name="Bisseling T."/>
            <person name="Smit S."/>
            <person name="Geurts R."/>
        </authorList>
    </citation>
    <scope>NUCLEOTIDE SEQUENCE [LARGE SCALE GENOMIC DNA]</scope>
    <source>
        <strain evidence="2">cv. RG33-2</strain>
    </source>
</reference>
<protein>
    <submittedName>
        <fullName evidence="1">Uncharacterized protein</fullName>
    </submittedName>
</protein>
<dbReference type="AlphaFoldDB" id="A0A2P5D8S2"/>
<proteinExistence type="predicted"/>
<evidence type="ECO:0000313" key="2">
    <source>
        <dbReference type="Proteomes" id="UP000237000"/>
    </source>
</evidence>
<comment type="caution">
    <text evidence="1">The sequence shown here is derived from an EMBL/GenBank/DDBJ whole genome shotgun (WGS) entry which is preliminary data.</text>
</comment>